<dbReference type="EMBL" id="NAEP01000005">
    <property type="protein sequence ID" value="PDQ36550.1"/>
    <property type="molecule type" value="Genomic_DNA"/>
</dbReference>
<feature type="compositionally biased region" description="Low complexity" evidence="1">
    <location>
        <begin position="242"/>
        <end position="260"/>
    </location>
</feature>
<feature type="region of interest" description="Disordered" evidence="1">
    <location>
        <begin position="242"/>
        <end position="261"/>
    </location>
</feature>
<dbReference type="PANTHER" id="PTHR34819">
    <property type="entry name" value="LARGE CYSTEINE-RICH PERIPLASMIC PROTEIN OMCB"/>
    <property type="match status" value="1"/>
</dbReference>
<feature type="domain" description="DUF7507" evidence="2">
    <location>
        <begin position="148"/>
        <end position="250"/>
    </location>
</feature>
<gene>
    <name evidence="3" type="ORF">B5766_00175</name>
</gene>
<protein>
    <recommendedName>
        <fullName evidence="2">DUF7507 domain-containing protein</fullName>
    </recommendedName>
</protein>
<feature type="non-terminal residue" evidence="3">
    <location>
        <position position="333"/>
    </location>
</feature>
<dbReference type="Gene3D" id="2.60.40.10">
    <property type="entry name" value="Immunoglobulins"/>
    <property type="match status" value="2"/>
</dbReference>
<dbReference type="Proteomes" id="UP000219994">
    <property type="component" value="Unassembled WGS sequence"/>
</dbReference>
<feature type="domain" description="DUF7507" evidence="2">
    <location>
        <begin position="28"/>
        <end position="123"/>
    </location>
</feature>
<dbReference type="Pfam" id="PF24346">
    <property type="entry name" value="DUF7507"/>
    <property type="match status" value="3"/>
</dbReference>
<organism evidence="3 4">
    <name type="scientific">Candidatus Lumbricidiphila eiseniae</name>
    <dbReference type="NCBI Taxonomy" id="1969409"/>
    <lineage>
        <taxon>Bacteria</taxon>
        <taxon>Bacillati</taxon>
        <taxon>Actinomycetota</taxon>
        <taxon>Actinomycetes</taxon>
        <taxon>Micrococcales</taxon>
        <taxon>Microbacteriaceae</taxon>
        <taxon>Candidatus Lumbricidiphila</taxon>
    </lineage>
</organism>
<accession>A0A2A6FV76</accession>
<dbReference type="AlphaFoldDB" id="A0A2A6FV76"/>
<proteinExistence type="predicted"/>
<evidence type="ECO:0000313" key="3">
    <source>
        <dbReference type="EMBL" id="PDQ36550.1"/>
    </source>
</evidence>
<dbReference type="InterPro" id="IPR013783">
    <property type="entry name" value="Ig-like_fold"/>
</dbReference>
<dbReference type="InterPro" id="IPR055354">
    <property type="entry name" value="DUF7507"/>
</dbReference>
<evidence type="ECO:0000313" key="4">
    <source>
        <dbReference type="Proteomes" id="UP000219994"/>
    </source>
</evidence>
<evidence type="ECO:0000259" key="2">
    <source>
        <dbReference type="Pfam" id="PF24346"/>
    </source>
</evidence>
<dbReference type="InterPro" id="IPR051172">
    <property type="entry name" value="Chlamydia_OmcB"/>
</dbReference>
<comment type="caution">
    <text evidence="3">The sequence shown here is derived from an EMBL/GenBank/DDBJ whole genome shotgun (WGS) entry which is preliminary data.</text>
</comment>
<dbReference type="InterPro" id="IPR047589">
    <property type="entry name" value="DUF11_rpt"/>
</dbReference>
<feature type="domain" description="DUF7507" evidence="2">
    <location>
        <begin position="278"/>
        <end position="331"/>
    </location>
</feature>
<dbReference type="NCBIfam" id="TIGR01451">
    <property type="entry name" value="B_ant_repeat"/>
    <property type="match status" value="2"/>
</dbReference>
<sequence length="333" mass="32758">MVGAFVVVVVAAAMVVVPVVDRAAAVGPGLSVVKSATPAAVSRAGERVSYSFVVTNTGDVALSDVRVVDDMAGSALAVTCPTVGQPVAPGGTLTCTGSYVVTQADADRGRIVSAARASGQAPTPAGGTAPARTVSEGSSAGVVTIASAPGLSVAKSFNRTTVARVGDRVSYSFVVTNTGNVTMSDIQVSDDLSLNGGGLTVTCPTAGQPLAPGGTLTCTGSYVMTQGDIDSIDDGGRIVSSARASGQAPTPAGGTAPARTVSRWTTGGSGIEFRAGARLSVVKSATPATVSRAGERVSYSFAVLNTGSVNLSDIRVVDDMAGSALAVTCPTAG</sequence>
<evidence type="ECO:0000256" key="1">
    <source>
        <dbReference type="SAM" id="MobiDB-lite"/>
    </source>
</evidence>
<reference evidence="4" key="1">
    <citation type="submission" date="2017-03" db="EMBL/GenBank/DDBJ databases">
        <authorList>
            <person name="Lund M.B."/>
        </authorList>
    </citation>
    <scope>NUCLEOTIDE SEQUENCE [LARGE SCALE GENOMIC DNA]</scope>
</reference>
<dbReference type="GO" id="GO:0005975">
    <property type="term" value="P:carbohydrate metabolic process"/>
    <property type="evidence" value="ECO:0007669"/>
    <property type="project" value="UniProtKB-ARBA"/>
</dbReference>
<name>A0A2A6FV76_9MICO</name>